<dbReference type="Proteomes" id="UP000183832">
    <property type="component" value="Unassembled WGS sequence"/>
</dbReference>
<accession>A0A1J1IYQ3</accession>
<protein>
    <submittedName>
        <fullName evidence="1">CLUMA_CG017748, isoform A</fullName>
    </submittedName>
</protein>
<gene>
    <name evidence="1" type="ORF">CLUMA_CG017748</name>
</gene>
<organism evidence="1 2">
    <name type="scientific">Clunio marinus</name>
    <dbReference type="NCBI Taxonomy" id="568069"/>
    <lineage>
        <taxon>Eukaryota</taxon>
        <taxon>Metazoa</taxon>
        <taxon>Ecdysozoa</taxon>
        <taxon>Arthropoda</taxon>
        <taxon>Hexapoda</taxon>
        <taxon>Insecta</taxon>
        <taxon>Pterygota</taxon>
        <taxon>Neoptera</taxon>
        <taxon>Endopterygota</taxon>
        <taxon>Diptera</taxon>
        <taxon>Nematocera</taxon>
        <taxon>Chironomoidea</taxon>
        <taxon>Chironomidae</taxon>
        <taxon>Clunio</taxon>
    </lineage>
</organism>
<sequence length="81" mass="9355">MQRAHKSMKKSSSSYTQLSKQYYKEYYSNNSTIYGIALLLNQHLIYELHSLVPSNSAFLSLHLCDCQHLVKFVCDSKTSMT</sequence>
<keyword evidence="2" id="KW-1185">Reference proteome</keyword>
<name>A0A1J1IYQ3_9DIPT</name>
<dbReference type="EMBL" id="CVRI01000063">
    <property type="protein sequence ID" value="CRL04684.1"/>
    <property type="molecule type" value="Genomic_DNA"/>
</dbReference>
<reference evidence="1 2" key="1">
    <citation type="submission" date="2015-04" db="EMBL/GenBank/DDBJ databases">
        <authorList>
            <person name="Syromyatnikov M.Y."/>
            <person name="Popov V.N."/>
        </authorList>
    </citation>
    <scope>NUCLEOTIDE SEQUENCE [LARGE SCALE GENOMIC DNA]</scope>
</reference>
<evidence type="ECO:0000313" key="1">
    <source>
        <dbReference type="EMBL" id="CRL04684.1"/>
    </source>
</evidence>
<dbReference type="AlphaFoldDB" id="A0A1J1IYQ3"/>
<evidence type="ECO:0000313" key="2">
    <source>
        <dbReference type="Proteomes" id="UP000183832"/>
    </source>
</evidence>
<proteinExistence type="predicted"/>